<proteinExistence type="predicted"/>
<keyword evidence="2" id="KW-1185">Reference proteome</keyword>
<reference evidence="1 2" key="1">
    <citation type="journal article" date="2022" name="Genome Biol. Evol.">
        <title>The Spruce Budworm Genome: Reconstructing the Evolutionary History of Antifreeze Proteins.</title>
        <authorList>
            <person name="Beliveau C."/>
            <person name="Gagne P."/>
            <person name="Picq S."/>
            <person name="Vernygora O."/>
            <person name="Keeling C.I."/>
            <person name="Pinkney K."/>
            <person name="Doucet D."/>
            <person name="Wen F."/>
            <person name="Johnston J.S."/>
            <person name="Maaroufi H."/>
            <person name="Boyle B."/>
            <person name="Laroche J."/>
            <person name="Dewar K."/>
            <person name="Juretic N."/>
            <person name="Blackburn G."/>
            <person name="Nisole A."/>
            <person name="Brunet B."/>
            <person name="Brandao M."/>
            <person name="Lumley L."/>
            <person name="Duan J."/>
            <person name="Quan G."/>
            <person name="Lucarotti C.J."/>
            <person name="Roe A.D."/>
            <person name="Sperling F.A.H."/>
            <person name="Levesque R.C."/>
            <person name="Cusson M."/>
        </authorList>
    </citation>
    <scope>NUCLEOTIDE SEQUENCE [LARGE SCALE GENOMIC DNA]</scope>
    <source>
        <strain evidence="1">Glfc:IPQL:Cfum</strain>
    </source>
</reference>
<sequence>MSNGLEAPAGQRNLTKSQWNLGSEVPKVVQVDPQGSTGDQTGVHVDAYCPRRPYVIRTTSSIDACVQLACILCGKERYCVHGDASSSPTNNSQYRGHSFVLFYVGWKQAAHKRQMRMSLRMTVGSASAGGGLLRHKISSAYPGSTQCMAMPVMDRRIDGRIIGWTVILTSGPNMVLCYRTIGAGAVIAHHSERHPCPSQFT</sequence>
<gene>
    <name evidence="1" type="ORF">MSG28_010770</name>
</gene>
<evidence type="ECO:0000313" key="1">
    <source>
        <dbReference type="EMBL" id="KAI8438146.1"/>
    </source>
</evidence>
<evidence type="ECO:0000313" key="2">
    <source>
        <dbReference type="Proteomes" id="UP001064048"/>
    </source>
</evidence>
<accession>A0ACC0KNJ9</accession>
<dbReference type="EMBL" id="CM046118">
    <property type="protein sequence ID" value="KAI8438146.1"/>
    <property type="molecule type" value="Genomic_DNA"/>
</dbReference>
<comment type="caution">
    <text evidence="1">The sequence shown here is derived from an EMBL/GenBank/DDBJ whole genome shotgun (WGS) entry which is preliminary data.</text>
</comment>
<protein>
    <submittedName>
        <fullName evidence="1">Uncharacterized protein</fullName>
    </submittedName>
</protein>
<dbReference type="Proteomes" id="UP001064048">
    <property type="component" value="Chromosome 18"/>
</dbReference>
<name>A0ACC0KNJ9_CHOFU</name>
<organism evidence="1 2">
    <name type="scientific">Choristoneura fumiferana</name>
    <name type="common">Spruce budworm moth</name>
    <name type="synonym">Archips fumiferana</name>
    <dbReference type="NCBI Taxonomy" id="7141"/>
    <lineage>
        <taxon>Eukaryota</taxon>
        <taxon>Metazoa</taxon>
        <taxon>Ecdysozoa</taxon>
        <taxon>Arthropoda</taxon>
        <taxon>Hexapoda</taxon>
        <taxon>Insecta</taxon>
        <taxon>Pterygota</taxon>
        <taxon>Neoptera</taxon>
        <taxon>Endopterygota</taxon>
        <taxon>Lepidoptera</taxon>
        <taxon>Glossata</taxon>
        <taxon>Ditrysia</taxon>
        <taxon>Tortricoidea</taxon>
        <taxon>Tortricidae</taxon>
        <taxon>Tortricinae</taxon>
        <taxon>Choristoneura</taxon>
    </lineage>
</organism>